<dbReference type="HOGENOM" id="CLU_2033186_0_0_9"/>
<protein>
    <recommendedName>
        <fullName evidence="4">DUF3899 domain-containing protein</fullName>
    </recommendedName>
</protein>
<proteinExistence type="predicted"/>
<reference evidence="3" key="1">
    <citation type="submission" date="2007-10" db="EMBL/GenBank/DDBJ databases">
        <title>Complete genome of Alkaliphilus oremlandii OhILAs.</title>
        <authorList>
            <person name="Copeland A."/>
            <person name="Lucas S."/>
            <person name="Lapidus A."/>
            <person name="Barry K."/>
            <person name="Detter J.C."/>
            <person name="Glavina del Rio T."/>
            <person name="Hammon N."/>
            <person name="Israni S."/>
            <person name="Dalin E."/>
            <person name="Tice H."/>
            <person name="Pitluck S."/>
            <person name="Chain P."/>
            <person name="Malfatti S."/>
            <person name="Shin M."/>
            <person name="Vergez L."/>
            <person name="Schmutz J."/>
            <person name="Larimer F."/>
            <person name="Land M."/>
            <person name="Hauser L."/>
            <person name="Kyrpides N."/>
            <person name="Mikhailova N."/>
            <person name="Stolz J.F."/>
            <person name="Dawson A."/>
            <person name="Fisher E."/>
            <person name="Crable B."/>
            <person name="Perera E."/>
            <person name="Lisak J."/>
            <person name="Ranganathan M."/>
            <person name="Basu P."/>
            <person name="Richardson P."/>
        </authorList>
    </citation>
    <scope>NUCLEOTIDE SEQUENCE [LARGE SCALE GENOMIC DNA]</scope>
    <source>
        <strain evidence="3">OhILAs</strain>
    </source>
</reference>
<evidence type="ECO:0000313" key="2">
    <source>
        <dbReference type="EMBL" id="ABW19655.1"/>
    </source>
</evidence>
<evidence type="ECO:0008006" key="4">
    <source>
        <dbReference type="Google" id="ProtNLM"/>
    </source>
</evidence>
<evidence type="ECO:0000256" key="1">
    <source>
        <dbReference type="SAM" id="Phobius"/>
    </source>
</evidence>
<dbReference type="AlphaFoldDB" id="A8MIM3"/>
<dbReference type="RefSeq" id="WP_012159964.1">
    <property type="nucleotide sequence ID" value="NC_009922.1"/>
</dbReference>
<sequence>MKVFLSNLKKILTYALSSMAVVSVLALIFSLIKKGDVIKTLLNANFIVASIIIVVGILGFMFPISFKSLKKNPLRDHSNIVEILREEKEVKLQDSVFNISWGILHIILAGILEIIIRSVLS</sequence>
<keyword evidence="1" id="KW-1133">Transmembrane helix</keyword>
<dbReference type="STRING" id="350688.Clos_2119"/>
<keyword evidence="3" id="KW-1185">Reference proteome</keyword>
<dbReference type="KEGG" id="aoe:Clos_2119"/>
<feature type="transmembrane region" description="Helical" evidence="1">
    <location>
        <begin position="12"/>
        <end position="32"/>
    </location>
</feature>
<gene>
    <name evidence="2" type="ordered locus">Clos_2119</name>
</gene>
<feature type="transmembrane region" description="Helical" evidence="1">
    <location>
        <begin position="44"/>
        <end position="66"/>
    </location>
</feature>
<evidence type="ECO:0000313" key="3">
    <source>
        <dbReference type="Proteomes" id="UP000000269"/>
    </source>
</evidence>
<keyword evidence="1" id="KW-0472">Membrane</keyword>
<feature type="transmembrane region" description="Helical" evidence="1">
    <location>
        <begin position="99"/>
        <end position="120"/>
    </location>
</feature>
<dbReference type="Proteomes" id="UP000000269">
    <property type="component" value="Chromosome"/>
</dbReference>
<organism evidence="2 3">
    <name type="scientific">Alkaliphilus oremlandii (strain OhILAs)</name>
    <name type="common">Clostridium oremlandii (strain OhILAs)</name>
    <dbReference type="NCBI Taxonomy" id="350688"/>
    <lineage>
        <taxon>Bacteria</taxon>
        <taxon>Bacillati</taxon>
        <taxon>Bacillota</taxon>
        <taxon>Clostridia</taxon>
        <taxon>Peptostreptococcales</taxon>
        <taxon>Natronincolaceae</taxon>
        <taxon>Alkaliphilus</taxon>
    </lineage>
</organism>
<dbReference type="OrthoDB" id="9967363at2"/>
<keyword evidence="1" id="KW-0812">Transmembrane</keyword>
<name>A8MIM3_ALKOO</name>
<accession>A8MIM3</accession>
<dbReference type="EMBL" id="CP000853">
    <property type="protein sequence ID" value="ABW19655.1"/>
    <property type="molecule type" value="Genomic_DNA"/>
</dbReference>